<name>A0A395HQQ3_ASPHC</name>
<dbReference type="OrthoDB" id="10620396at2759"/>
<dbReference type="GeneID" id="37194519"/>
<evidence type="ECO:0000313" key="2">
    <source>
        <dbReference type="Proteomes" id="UP000248961"/>
    </source>
</evidence>
<gene>
    <name evidence="1" type="ORF">BO97DRAFT_161578</name>
</gene>
<dbReference type="Proteomes" id="UP000248961">
    <property type="component" value="Unassembled WGS sequence"/>
</dbReference>
<accession>A0A395HQQ3</accession>
<keyword evidence="2" id="KW-1185">Reference proteome</keyword>
<evidence type="ECO:0000313" key="1">
    <source>
        <dbReference type="EMBL" id="RAL09625.1"/>
    </source>
</evidence>
<dbReference type="EMBL" id="KZ824302">
    <property type="protein sequence ID" value="RAL09625.1"/>
    <property type="molecule type" value="Genomic_DNA"/>
</dbReference>
<protein>
    <submittedName>
        <fullName evidence="1">Uncharacterized protein</fullName>
    </submittedName>
</protein>
<dbReference type="AlphaFoldDB" id="A0A395HQQ3"/>
<dbReference type="RefSeq" id="XP_025548779.1">
    <property type="nucleotide sequence ID" value="XM_025690230.1"/>
</dbReference>
<reference evidence="1 2" key="1">
    <citation type="submission" date="2018-02" db="EMBL/GenBank/DDBJ databases">
        <title>The genomes of Aspergillus section Nigri reveals drivers in fungal speciation.</title>
        <authorList>
            <consortium name="DOE Joint Genome Institute"/>
            <person name="Vesth T.C."/>
            <person name="Nybo J."/>
            <person name="Theobald S."/>
            <person name="Brandl J."/>
            <person name="Frisvad J.C."/>
            <person name="Nielsen K.F."/>
            <person name="Lyhne E.K."/>
            <person name="Kogle M.E."/>
            <person name="Kuo A."/>
            <person name="Riley R."/>
            <person name="Clum A."/>
            <person name="Nolan M."/>
            <person name="Lipzen A."/>
            <person name="Salamov A."/>
            <person name="Henrissat B."/>
            <person name="Wiebenga A."/>
            <person name="De vries R.P."/>
            <person name="Grigoriev I.V."/>
            <person name="Mortensen U.H."/>
            <person name="Andersen M.R."/>
            <person name="Baker S.E."/>
        </authorList>
    </citation>
    <scope>NUCLEOTIDE SEQUENCE [LARGE SCALE GENOMIC DNA]</scope>
    <source>
        <strain evidence="1 2">CBS 101889</strain>
    </source>
</reference>
<dbReference type="VEuPathDB" id="FungiDB:BO97DRAFT_161578"/>
<proteinExistence type="predicted"/>
<sequence length="152" mass="16747">MMAFLLLSVYLVSSLTINRSASLPSSLVSGRIRESQLISAQVIVGAQDERPLPSHRQQTYLSVFSPPSLPGHAARLRPFRRTDSFQPAFPPELLEGSRSSDICFSISLPMTRDHLPQILVFSLFLLSSDVVDGLAHPELSFFSSEALKFSEG</sequence>
<organism evidence="1 2">
    <name type="scientific">Aspergillus homomorphus (strain CBS 101889)</name>
    <dbReference type="NCBI Taxonomy" id="1450537"/>
    <lineage>
        <taxon>Eukaryota</taxon>
        <taxon>Fungi</taxon>
        <taxon>Dikarya</taxon>
        <taxon>Ascomycota</taxon>
        <taxon>Pezizomycotina</taxon>
        <taxon>Eurotiomycetes</taxon>
        <taxon>Eurotiomycetidae</taxon>
        <taxon>Eurotiales</taxon>
        <taxon>Aspergillaceae</taxon>
        <taxon>Aspergillus</taxon>
        <taxon>Aspergillus subgen. Circumdati</taxon>
    </lineage>
</organism>